<dbReference type="InterPro" id="IPR007219">
    <property type="entry name" value="XnlR_reg_dom"/>
</dbReference>
<name>A0A1F7ZT86_9EURO</name>
<feature type="domain" description="Xylanolytic transcriptional activator regulatory" evidence="6">
    <location>
        <begin position="224"/>
        <end position="297"/>
    </location>
</feature>
<dbReference type="AlphaFoldDB" id="A0A1F7ZT86"/>
<dbReference type="Gene3D" id="3.50.50.60">
    <property type="entry name" value="FAD/NAD(P)-binding domain"/>
    <property type="match status" value="1"/>
</dbReference>
<evidence type="ECO:0000256" key="5">
    <source>
        <dbReference type="SAM" id="MobiDB-lite"/>
    </source>
</evidence>
<keyword evidence="2" id="KW-0274">FAD</keyword>
<keyword evidence="4" id="KW-0539">Nucleus</keyword>
<dbReference type="SMART" id="SM00906">
    <property type="entry name" value="Fungal_trans"/>
    <property type="match status" value="1"/>
</dbReference>
<evidence type="ECO:0000259" key="6">
    <source>
        <dbReference type="SMART" id="SM00906"/>
    </source>
</evidence>
<dbReference type="CDD" id="cd12148">
    <property type="entry name" value="fungal_TF_MHR"/>
    <property type="match status" value="1"/>
</dbReference>
<sequence>MEATSRQSPVEGETLNSTQLLITRDPRKPAANQTLHGRFAFPQAKQFITQCSENSTIVGLAREVQFLQGKLPRQLDSPAAMVNGRSSPELVQLRVSLPAKSICDRLLRTYTDNFEKIHRIIHVPSFRREYAKFWTEPDHEFYQSSSAFIPQLTAICTISLALDGQRTKVNDSALWEYLNGPAITLVQRWVQNLSRKGRTELAALQVETLLHLSRRLRLMPAEELWKATGALIRSAMVMGLHLNLAKCSGLSVFAAQVRRRLWITIVEMDLDASIASGMPVMTSPHDVGPPPANLDDADFDESTSELPPAKGPSGLTDSIYQVLLAKSLAERLRTMSVARTAREQTDLSELIKQGRAILEHLRQIPSPLKLGEGAMINDDPAILLNRVLLDIYTRRPLLCLYRPVVIGGAHGDPDFAEICRICLGSSLAILSYQDHFDPSVADLEVCNLGAYWDLFHTLCKHDILWDAISVCGYIRVSTQRHIIDPQQSGRTMQWSSMHSKASLTRIVEHTLDGLTTRIGEPGSNLKDVLLLAVVLQSVRARGSTQAQEERMSQGASKALSACRQHLLPAVAEDSLALNLTDFAQMLQTTQPMFTPDDISFSEDLRNTMSTPENVAIIGAGLSGLTLALALRRQSIPCTIYEARSAPLDIGGAIMLSPNALRILDILGVYQRIRPQGYEFDHLYFRSPDNELVDTYEFGHMKYGYHGLRIYRHVLIKELSEMVAQANIPVHYNRKFLRVISETCSDVTWQFDDETTATATCLVGADGIHSRVRRYLYPDLEPRFTNAIGVTAAVPTSQLEVPGGYEMPVTIMNSKHGAFVIAPQLHDGSEVLIGRQKRAPELGREGWDRLLNDKQWCIDFLREGASDYPDIVQRAVSQISPSKINLWPFYVVPKLDRWRSHLCRVSILGDAAHAIPPSAGQGINQAFEDVYTFSLVFARKSRGISLEQALRLWQQGRQARVDKVLELNAQIDKRRMPKQEGNDGSDMHDAFDLEWLYRPDFDAMVDECEKIHEGPSSNVIHP</sequence>
<dbReference type="EMBL" id="LYCR01000085">
    <property type="protein sequence ID" value="OGM42670.1"/>
    <property type="molecule type" value="Genomic_DNA"/>
</dbReference>
<dbReference type="InterPro" id="IPR036188">
    <property type="entry name" value="FAD/NAD-bd_sf"/>
</dbReference>
<dbReference type="PANTHER" id="PTHR46720:SF1">
    <property type="entry name" value="HYDROXYLASE, PUTATIVE (AFU_ORTHOLOGUE AFUA_8G06050)-RELATED"/>
    <property type="match status" value="1"/>
</dbReference>
<evidence type="ECO:0000256" key="4">
    <source>
        <dbReference type="ARBA" id="ARBA00023242"/>
    </source>
</evidence>
<dbReference type="FunFam" id="3.50.50.60:FF:000156">
    <property type="entry name" value="Salicylate hydroxylase, putative"/>
    <property type="match status" value="1"/>
</dbReference>
<dbReference type="GO" id="GO:0008270">
    <property type="term" value="F:zinc ion binding"/>
    <property type="evidence" value="ECO:0007669"/>
    <property type="project" value="InterPro"/>
</dbReference>
<dbReference type="InterPro" id="IPR051104">
    <property type="entry name" value="FAD_monoxygenase"/>
</dbReference>
<reference evidence="7 8" key="1">
    <citation type="journal article" date="2016" name="Genome Biol. Evol.">
        <title>Draft genome sequence of an aflatoxigenic Aspergillus species, A. bombycis.</title>
        <authorList>
            <person name="Moore G.G."/>
            <person name="Mack B.M."/>
            <person name="Beltz S.B."/>
            <person name="Gilbert M.K."/>
        </authorList>
    </citation>
    <scope>NUCLEOTIDE SEQUENCE [LARGE SCALE GENOMIC DNA]</scope>
    <source>
        <strain evidence="8">NRRL 26010</strain>
    </source>
</reference>
<dbReference type="Pfam" id="PF01494">
    <property type="entry name" value="FAD_binding_3"/>
    <property type="match status" value="1"/>
</dbReference>
<dbReference type="PRINTS" id="PR00420">
    <property type="entry name" value="RNGMNOXGNASE"/>
</dbReference>
<dbReference type="STRING" id="109264.A0A1F7ZT86"/>
<evidence type="ECO:0000313" key="7">
    <source>
        <dbReference type="EMBL" id="OGM42670.1"/>
    </source>
</evidence>
<dbReference type="GO" id="GO:0003677">
    <property type="term" value="F:DNA binding"/>
    <property type="evidence" value="ECO:0007669"/>
    <property type="project" value="InterPro"/>
</dbReference>
<dbReference type="OrthoDB" id="16820at2759"/>
<evidence type="ECO:0000256" key="2">
    <source>
        <dbReference type="ARBA" id="ARBA00022827"/>
    </source>
</evidence>
<dbReference type="GO" id="GO:0071949">
    <property type="term" value="F:FAD binding"/>
    <property type="evidence" value="ECO:0007669"/>
    <property type="project" value="InterPro"/>
</dbReference>
<keyword evidence="1" id="KW-0285">Flavoprotein</keyword>
<feature type="region of interest" description="Disordered" evidence="5">
    <location>
        <begin position="1"/>
        <end position="21"/>
    </location>
</feature>
<evidence type="ECO:0000313" key="8">
    <source>
        <dbReference type="Proteomes" id="UP000179179"/>
    </source>
</evidence>
<dbReference type="Pfam" id="PF04082">
    <property type="entry name" value="Fungal_trans"/>
    <property type="match status" value="1"/>
</dbReference>
<evidence type="ECO:0000256" key="1">
    <source>
        <dbReference type="ARBA" id="ARBA00022630"/>
    </source>
</evidence>
<feature type="region of interest" description="Disordered" evidence="5">
    <location>
        <begin position="283"/>
        <end position="313"/>
    </location>
</feature>
<dbReference type="RefSeq" id="XP_022386387.1">
    <property type="nucleotide sequence ID" value="XM_022535575.1"/>
</dbReference>
<evidence type="ECO:0000256" key="3">
    <source>
        <dbReference type="ARBA" id="ARBA00023002"/>
    </source>
</evidence>
<organism evidence="7 8">
    <name type="scientific">Aspergillus bombycis</name>
    <dbReference type="NCBI Taxonomy" id="109264"/>
    <lineage>
        <taxon>Eukaryota</taxon>
        <taxon>Fungi</taxon>
        <taxon>Dikarya</taxon>
        <taxon>Ascomycota</taxon>
        <taxon>Pezizomycotina</taxon>
        <taxon>Eurotiomycetes</taxon>
        <taxon>Eurotiomycetidae</taxon>
        <taxon>Eurotiales</taxon>
        <taxon>Aspergillaceae</taxon>
        <taxon>Aspergillus</taxon>
    </lineage>
</organism>
<comment type="caution">
    <text evidence="7">The sequence shown here is derived from an EMBL/GenBank/DDBJ whole genome shotgun (WGS) entry which is preliminary data.</text>
</comment>
<accession>A0A1F7ZT86</accession>
<keyword evidence="3" id="KW-0560">Oxidoreductase</keyword>
<dbReference type="GO" id="GO:0044550">
    <property type="term" value="P:secondary metabolite biosynthetic process"/>
    <property type="evidence" value="ECO:0007669"/>
    <property type="project" value="TreeGrafter"/>
</dbReference>
<dbReference type="GO" id="GO:0006351">
    <property type="term" value="P:DNA-templated transcription"/>
    <property type="evidence" value="ECO:0007669"/>
    <property type="project" value="InterPro"/>
</dbReference>
<dbReference type="GeneID" id="34451836"/>
<dbReference type="PANTHER" id="PTHR46720">
    <property type="entry name" value="HYDROXYLASE, PUTATIVE (AFU_ORTHOLOGUE AFUA_3G01460)-RELATED"/>
    <property type="match status" value="1"/>
</dbReference>
<dbReference type="Proteomes" id="UP000179179">
    <property type="component" value="Unassembled WGS sequence"/>
</dbReference>
<dbReference type="SUPFAM" id="SSF51905">
    <property type="entry name" value="FAD/NAD(P)-binding domain"/>
    <property type="match status" value="1"/>
</dbReference>
<protein>
    <submittedName>
        <fullName evidence="7">Zn2Cys6 transcription factor</fullName>
    </submittedName>
</protein>
<keyword evidence="8" id="KW-1185">Reference proteome</keyword>
<dbReference type="GO" id="GO:0016491">
    <property type="term" value="F:oxidoreductase activity"/>
    <property type="evidence" value="ECO:0007669"/>
    <property type="project" value="UniProtKB-KW"/>
</dbReference>
<gene>
    <name evidence="7" type="ORF">ABOM_008446</name>
</gene>
<dbReference type="InterPro" id="IPR002938">
    <property type="entry name" value="FAD-bd"/>
</dbReference>
<proteinExistence type="predicted"/>